<organism evidence="1 2">
    <name type="scientific">Bathymodiolus thermophilus thioautotrophic gill symbiont</name>
    <dbReference type="NCBI Taxonomy" id="2360"/>
    <lineage>
        <taxon>Bacteria</taxon>
        <taxon>Pseudomonadati</taxon>
        <taxon>Pseudomonadota</taxon>
        <taxon>Gammaproteobacteria</taxon>
        <taxon>sulfur-oxidizing symbionts</taxon>
    </lineage>
</organism>
<dbReference type="OrthoDB" id="6384928at2"/>
<accession>A0A1J5TWF5</accession>
<dbReference type="EMBL" id="MIQH01000394">
    <property type="protein sequence ID" value="OIR25176.1"/>
    <property type="molecule type" value="Genomic_DNA"/>
</dbReference>
<sequence>MSNSFQRIGAKSNAQVGRDFENAALQFFKSQDLILKKNIKIEVGIEEIPKKFHAFDLGCKEQKIIVECKSHKWTSGGNVPSAKMTVWNEAMYYFAILPDNFKKIMFVLYDYNEKREETLAQYYLRTYEHLVPKTVEFWEYKEGVSAKILHPKKSF</sequence>
<evidence type="ECO:0008006" key="3">
    <source>
        <dbReference type="Google" id="ProtNLM"/>
    </source>
</evidence>
<reference evidence="2" key="1">
    <citation type="submission" date="2016-09" db="EMBL/GenBank/DDBJ databases">
        <title>Genome Sequence of Bathymodiolus thermophilus sulfur-oxidizing gill endosymbiont.</title>
        <authorList>
            <person name="Ponnudurai R."/>
            <person name="Kleiner M."/>
            <person name="Sayavedra L."/>
            <person name="Thuermer A."/>
            <person name="Felbeck H."/>
            <person name="Schlueter R."/>
            <person name="Schweder T."/>
            <person name="Markert S."/>
        </authorList>
    </citation>
    <scope>NUCLEOTIDE SEQUENCE [LARGE SCALE GENOMIC DNA]</scope>
    <source>
        <strain evidence="2">BAT/CrabSpa'14</strain>
    </source>
</reference>
<evidence type="ECO:0000313" key="2">
    <source>
        <dbReference type="Proteomes" id="UP000182798"/>
    </source>
</evidence>
<comment type="caution">
    <text evidence="1">The sequence shown here is derived from an EMBL/GenBank/DDBJ whole genome shotgun (WGS) entry which is preliminary data.</text>
</comment>
<protein>
    <recommendedName>
        <fullName evidence="3">Restriction endonuclease</fullName>
    </recommendedName>
</protein>
<name>A0A1J5TWF5_9GAMM</name>
<evidence type="ECO:0000313" key="1">
    <source>
        <dbReference type="EMBL" id="OIR25176.1"/>
    </source>
</evidence>
<dbReference type="Proteomes" id="UP000182798">
    <property type="component" value="Unassembled WGS sequence"/>
</dbReference>
<proteinExistence type="predicted"/>
<dbReference type="AlphaFoldDB" id="A0A1J5TWF5"/>
<gene>
    <name evidence="1" type="ORF">BGC33_05620</name>
</gene>
<dbReference type="RefSeq" id="WP_071563768.1">
    <property type="nucleotide sequence ID" value="NZ_MIQH01000394.1"/>
</dbReference>